<sequence>MVSAVLDRGTGPVAAGVASALDSHVLVLNKMWMAIRVVDGRGAFQLLCRSMAEVIRVDDGSYQGHTLESWADVADTLRSLRKADPGVAHYDWVRTVRADLPVPKVIRLLGYDKLPAQGVKLNRRNIFARDKNLCQYCGGSFPTSELSLDHVVPRSQGGGTSWENLVCSCVRCNSRKGGRTPKQAQMPLITVPVRPRRNPVLSVRVGSAKYASWKAFLDNAYWSVELR</sequence>
<dbReference type="InterPro" id="IPR003615">
    <property type="entry name" value="HNH_nuc"/>
</dbReference>
<dbReference type="PANTHER" id="PTHR33877">
    <property type="entry name" value="SLL1193 PROTEIN"/>
    <property type="match status" value="1"/>
</dbReference>
<dbReference type="EMBL" id="AP012338">
    <property type="protein sequence ID" value="BAM02873.1"/>
    <property type="molecule type" value="Genomic_DNA"/>
</dbReference>
<gene>
    <name evidence="2" type="ordered locus">PSMK_07140</name>
</gene>
<evidence type="ECO:0000313" key="2">
    <source>
        <dbReference type="EMBL" id="BAM02873.1"/>
    </source>
</evidence>
<name>I0IC85_PHYMF</name>
<accession>I0IC85</accession>
<dbReference type="Gene3D" id="1.10.30.50">
    <property type="match status" value="1"/>
</dbReference>
<proteinExistence type="predicted"/>
<dbReference type="SMART" id="SM00507">
    <property type="entry name" value="HNHc"/>
    <property type="match status" value="1"/>
</dbReference>
<dbReference type="eggNOG" id="COG1403">
    <property type="taxonomic scope" value="Bacteria"/>
</dbReference>
<dbReference type="CDD" id="cd00085">
    <property type="entry name" value="HNHc"/>
    <property type="match status" value="1"/>
</dbReference>
<evidence type="ECO:0000259" key="1">
    <source>
        <dbReference type="SMART" id="SM00507"/>
    </source>
</evidence>
<feature type="domain" description="HNH nuclease" evidence="1">
    <location>
        <begin position="121"/>
        <end position="174"/>
    </location>
</feature>
<reference evidence="2 3" key="1">
    <citation type="submission" date="2012-02" db="EMBL/GenBank/DDBJ databases">
        <title>Complete genome sequence of Phycisphaera mikurensis NBRC 102666.</title>
        <authorList>
            <person name="Ankai A."/>
            <person name="Hosoyama A."/>
            <person name="Terui Y."/>
            <person name="Sekine M."/>
            <person name="Fukai R."/>
            <person name="Kato Y."/>
            <person name="Nakamura S."/>
            <person name="Yamada-Narita S."/>
            <person name="Kawakoshi A."/>
            <person name="Fukunaga Y."/>
            <person name="Yamazaki S."/>
            <person name="Fujita N."/>
        </authorList>
    </citation>
    <scope>NUCLEOTIDE SEQUENCE [LARGE SCALE GENOMIC DNA]</scope>
    <source>
        <strain evidence="3">NBRC 102666 / KCTC 22515 / FYK2301M01</strain>
    </source>
</reference>
<evidence type="ECO:0000313" key="3">
    <source>
        <dbReference type="Proteomes" id="UP000007881"/>
    </source>
</evidence>
<dbReference type="PANTHER" id="PTHR33877:SF2">
    <property type="entry name" value="OS07G0170200 PROTEIN"/>
    <property type="match status" value="1"/>
</dbReference>
<dbReference type="KEGG" id="phm:PSMK_07140"/>
<organism evidence="2 3">
    <name type="scientific">Phycisphaera mikurensis (strain NBRC 102666 / KCTC 22515 / FYK2301M01)</name>
    <dbReference type="NCBI Taxonomy" id="1142394"/>
    <lineage>
        <taxon>Bacteria</taxon>
        <taxon>Pseudomonadati</taxon>
        <taxon>Planctomycetota</taxon>
        <taxon>Phycisphaerae</taxon>
        <taxon>Phycisphaerales</taxon>
        <taxon>Phycisphaeraceae</taxon>
        <taxon>Phycisphaera</taxon>
    </lineage>
</organism>
<keyword evidence="3" id="KW-1185">Reference proteome</keyword>
<dbReference type="HOGENOM" id="CLU_099824_3_0_0"/>
<dbReference type="AlphaFoldDB" id="I0IC85"/>
<dbReference type="Pfam" id="PF14279">
    <property type="entry name" value="HNH_5"/>
    <property type="match status" value="1"/>
</dbReference>
<dbReference type="Proteomes" id="UP000007881">
    <property type="component" value="Chromosome"/>
</dbReference>
<dbReference type="InterPro" id="IPR052892">
    <property type="entry name" value="NA-targeting_endonuclease"/>
</dbReference>
<protein>
    <recommendedName>
        <fullName evidence="1">HNH nuclease domain-containing protein</fullName>
    </recommendedName>
</protein>
<dbReference type="InterPro" id="IPR029471">
    <property type="entry name" value="HNH_5"/>
</dbReference>
<dbReference type="PATRIC" id="fig|1142394.8.peg.737"/>